<feature type="region of interest" description="Disordered" evidence="2">
    <location>
        <begin position="25"/>
        <end position="45"/>
    </location>
</feature>
<feature type="compositionally biased region" description="Low complexity" evidence="2">
    <location>
        <begin position="1259"/>
        <end position="1274"/>
    </location>
</feature>
<dbReference type="PANTHER" id="PTHR24216">
    <property type="entry name" value="PAXILLIN-RELATED"/>
    <property type="match status" value="1"/>
</dbReference>
<feature type="compositionally biased region" description="Low complexity" evidence="2">
    <location>
        <begin position="1311"/>
        <end position="1323"/>
    </location>
</feature>
<feature type="compositionally biased region" description="Polar residues" evidence="2">
    <location>
        <begin position="1473"/>
        <end position="1492"/>
    </location>
</feature>
<dbReference type="EMBL" id="QZAS01000005">
    <property type="protein sequence ID" value="THX15769.1"/>
    <property type="molecule type" value="Genomic_DNA"/>
</dbReference>
<feature type="compositionally biased region" description="Basic and acidic residues" evidence="2">
    <location>
        <begin position="664"/>
        <end position="681"/>
    </location>
</feature>
<dbReference type="InterPro" id="IPR035979">
    <property type="entry name" value="RBD_domain_sf"/>
</dbReference>
<feature type="compositionally biased region" description="Basic and acidic residues" evidence="2">
    <location>
        <begin position="2159"/>
        <end position="2169"/>
    </location>
</feature>
<feature type="compositionally biased region" description="Low complexity" evidence="2">
    <location>
        <begin position="614"/>
        <end position="625"/>
    </location>
</feature>
<feature type="region of interest" description="Disordered" evidence="2">
    <location>
        <begin position="493"/>
        <end position="687"/>
    </location>
</feature>
<accession>A0A4S9D650</accession>
<dbReference type="SMART" id="SM00360">
    <property type="entry name" value="RRM"/>
    <property type="match status" value="1"/>
</dbReference>
<dbReference type="CDD" id="cd00590">
    <property type="entry name" value="RRM_SF"/>
    <property type="match status" value="1"/>
</dbReference>
<comment type="caution">
    <text evidence="4">The sequence shown here is derived from an EMBL/GenBank/DDBJ whole genome shotgun (WGS) entry which is preliminary data.</text>
</comment>
<feature type="compositionally biased region" description="Polar residues" evidence="2">
    <location>
        <begin position="34"/>
        <end position="45"/>
    </location>
</feature>
<feature type="compositionally biased region" description="Basic residues" evidence="2">
    <location>
        <begin position="545"/>
        <end position="555"/>
    </location>
</feature>
<feature type="domain" description="RRM" evidence="3">
    <location>
        <begin position="1042"/>
        <end position="1111"/>
    </location>
</feature>
<dbReference type="SUPFAM" id="SSF54928">
    <property type="entry name" value="RNA-binding domain, RBD"/>
    <property type="match status" value="1"/>
</dbReference>
<feature type="compositionally biased region" description="Polar residues" evidence="2">
    <location>
        <begin position="362"/>
        <end position="389"/>
    </location>
</feature>
<gene>
    <name evidence="4" type="ORF">D6D13_02123</name>
</gene>
<feature type="compositionally biased region" description="Acidic residues" evidence="2">
    <location>
        <begin position="572"/>
        <end position="581"/>
    </location>
</feature>
<dbReference type="PROSITE" id="PS50102">
    <property type="entry name" value="RRM"/>
    <property type="match status" value="1"/>
</dbReference>
<dbReference type="InterPro" id="IPR000504">
    <property type="entry name" value="RRM_dom"/>
</dbReference>
<feature type="region of interest" description="Disordered" evidence="2">
    <location>
        <begin position="349"/>
        <end position="425"/>
    </location>
</feature>
<feature type="region of interest" description="Disordered" evidence="2">
    <location>
        <begin position="1472"/>
        <end position="1547"/>
    </location>
</feature>
<feature type="region of interest" description="Disordered" evidence="2">
    <location>
        <begin position="168"/>
        <end position="235"/>
    </location>
</feature>
<feature type="region of interest" description="Disordered" evidence="2">
    <location>
        <begin position="892"/>
        <end position="911"/>
    </location>
</feature>
<feature type="compositionally biased region" description="Basic and acidic residues" evidence="2">
    <location>
        <begin position="782"/>
        <end position="806"/>
    </location>
</feature>
<feature type="compositionally biased region" description="Low complexity" evidence="2">
    <location>
        <begin position="518"/>
        <end position="536"/>
    </location>
</feature>
<dbReference type="PANTHER" id="PTHR24216:SF65">
    <property type="entry name" value="PAXILLIN-LIKE PROTEIN 1"/>
    <property type="match status" value="1"/>
</dbReference>
<evidence type="ECO:0000259" key="3">
    <source>
        <dbReference type="PROSITE" id="PS50102"/>
    </source>
</evidence>
<proteinExistence type="predicted"/>
<reference evidence="4" key="1">
    <citation type="submission" date="2018-10" db="EMBL/GenBank/DDBJ databases">
        <title>Fifty Aureobasidium pullulans genomes reveal a recombining polyextremotolerant generalist.</title>
        <authorList>
            <person name="Gostincar C."/>
            <person name="Turk M."/>
            <person name="Zajc J."/>
            <person name="Gunde-Cimerman N."/>
        </authorList>
    </citation>
    <scope>NUCLEOTIDE SEQUENCE [LARGE SCALE GENOMIC DNA]</scope>
    <source>
        <strain evidence="4">EXF-10085</strain>
    </source>
</reference>
<feature type="region of interest" description="Disordered" evidence="2">
    <location>
        <begin position="291"/>
        <end position="331"/>
    </location>
</feature>
<dbReference type="Pfam" id="PF00076">
    <property type="entry name" value="RRM_1"/>
    <property type="match status" value="1"/>
</dbReference>
<feature type="compositionally biased region" description="Polar residues" evidence="2">
    <location>
        <begin position="305"/>
        <end position="314"/>
    </location>
</feature>
<dbReference type="InterPro" id="IPR012677">
    <property type="entry name" value="Nucleotide-bd_a/b_plait_sf"/>
</dbReference>
<feature type="region of interest" description="Disordered" evidence="2">
    <location>
        <begin position="737"/>
        <end position="856"/>
    </location>
</feature>
<feature type="compositionally biased region" description="Basic residues" evidence="2">
    <location>
        <begin position="2147"/>
        <end position="2158"/>
    </location>
</feature>
<protein>
    <recommendedName>
        <fullName evidence="3">RRM domain-containing protein</fullName>
    </recommendedName>
</protein>
<feature type="compositionally biased region" description="Basic and acidic residues" evidence="2">
    <location>
        <begin position="495"/>
        <end position="517"/>
    </location>
</feature>
<feature type="compositionally biased region" description="Acidic residues" evidence="2">
    <location>
        <begin position="2246"/>
        <end position="2258"/>
    </location>
</feature>
<feature type="compositionally biased region" description="Low complexity" evidence="2">
    <location>
        <begin position="315"/>
        <end position="329"/>
    </location>
</feature>
<evidence type="ECO:0000256" key="1">
    <source>
        <dbReference type="PROSITE-ProRule" id="PRU00176"/>
    </source>
</evidence>
<dbReference type="GO" id="GO:0003723">
    <property type="term" value="F:RNA binding"/>
    <property type="evidence" value="ECO:0007669"/>
    <property type="project" value="UniProtKB-UniRule"/>
</dbReference>
<feature type="compositionally biased region" description="Basic and acidic residues" evidence="2">
    <location>
        <begin position="626"/>
        <end position="635"/>
    </location>
</feature>
<keyword evidence="1" id="KW-0694">RNA-binding</keyword>
<name>A0A4S9D650_AURPU</name>
<sequence>MASSWLDRVVAKHLGDALTWRNTKRNVKTEPGTEPSQHSQYTDNGSSLKVRVSIPSAVLQVLKVQGQILTLTDGVVSIQARVSSNTSQRFVNQHSAPMSSILNKSITVSSCDITATHLGPPAFRVQLIVLGFAISPASLDLSDVSTVTPIHQFSAVRDFLQRLHQLSNPPAERAAPTPAPRPALVPTEESPDVEMSDGTAESAEKVNPMKRPRSSPTRSSSHRVVRPRIHEGDDDVMIQKGVNLQQPVQASANSAHHGDLLRNLLSRNRVPSTGRASASTAIEQALRLGTGMSEHMGPPPVPAAKTNNVQTQARSPLQSQSLSQDFQSQIPMPEPAAPEIVIPDTISQGVPGEAASQKDTDVNTSKLGLPNNTPTSAQPEPGEVSQSSLPKGDLPPQSQPAQIPSASVNTSSSHLLEDPSSGIQRPMYRAPPPLLVNYASRPIPENQRRILDKVTSWWPPRPGTTFPHPNIPIEIIQELEEYAEQRAARKKAKAREKELEEQNGRTREREREREKELLAAAPLLTQTTQSSLLPWSSSPPEPGPFRRRMQTHRRSTNLQIPLPPDSSAEDPMQVDEPEEEIPSSPPSGSVSAGSDNPGADEPLETMPRLNPRQLPEYPLSSPEESSSGKDPELRPDNSQPTRVLQESTRIQIQERKYSPTPDEDVSKPEVQAEHSVSHDRPQAPVLIDTEDDMMVDEQLKINANNVSEDPPQVGVDKIMEDVLQVENDKIMKDQAQVNVGQSREDKPQVQVAASPQPHSRSESRQRRRRNWGLEESGFVETVEQRQARKREIRERFRQDQQNESAHETTPIPQIEQQIKGMVQKEPEVSAPVQEPEADQMEVDQPLIGSSKSADPTIAKRANIIEQWRQRSDQQGGPTEAGAPDALVVETNVSEPAIAETEPEPEPEPALSEPTVLVSVDDGPVIPASAGHGTAPHEHAAFDPVVSDVPDVGSAVQNMPRPEPFSNDRMQLSHQSKESDLPPFRDSQVRNAELQPRTEQQRPLPLSRAPKPPTYKAQQEASPELRLHNRKGVAKGKFRERSRALWVGSLPAEINNKQVMEMFAEFNPVSVAAVNKSAFVNFSDVETACKALEFTNGSILQNKQVVCNFTAPYEYSDNSVTSPAVSHNPRLPTRLPEHDLRPSSGTRHSRHDDAVLLSLTVEDLFHEFVKKRKFTGNRKAFENLCKKLLDSSTTIPLAQWDNYVVLQPAVYMPYVSERVTDGELFDDYDTYWKEHLQETPPNLIPILTPARLEAAFNNVSAPQSPASRPSAPISPQTVSGASRPRPSPARPSPARPPPARPLPARPLPARPLPARRTPSSASALTPTPRKAPVAEDLRRSVVERSAQTMISRPQSTIPAASHEILDMPEPRRASVWLANTVSHKAGFKVVQSDLYGIYKETFKSCEVQPLNGKVFSDLVLSTFPVLKTTKDTNEKGEHTFYFDQLWFQQSIQPTHVSNSSDANTPEFRIKGASASISGETSNRSEYFTPSGGSIRQERDRSSLDERDGRSRRSLPFIGGQQTSRPQPPRSLPRSTSFKGVPKGKPSPADHLSAREVLYFSFQMALNTRFYCKMLTIHSQVLGDYFESPEYQEAYQNYRLLGTNKFTCKMALLVTFDAARNQAELDYQDTLDHPHEPLKDYPGNPAYDERVSWHGGDPVLAAFSVGSLHRFGAMNLRDPNDIFTVPKCSVDVDESLKNKGFEEFKNYNDTELHPVFRRKNFYKMDDYDYELLKPVLKLATDILGSFDALGFLAGLLKAKPFTGTPEEQHRLGKGLLWKFSPDVITSLDQAVDVITHLRDLGDYVDWGYNDDRSTNYGADMATWHMINKPVRPHGCCSDIEMGELFRDSLRRTNTIDKIHPSLDQASADLRVRFHMASIMLHELAHAFENAYAPQQRIHEPFMNDGRVAELGHSLISHLFGSVIRINGRNPTHYGIPFGCHFHDWPNSDNHAAVMIARHSLAKAGVHTHTYYPLHMHYLLKVLKPQFWRDEVERFGGSYTMKPPKLLGVRYRYDHALWSGEGPVEMETEAALPPNSLRPDVKEGLFWRDGTAALGKSTEYYKDVIADWTIAMLPWEFEDSKGFKTKPRTWDLIDRFHPGQFTIMTEPPPLLDFPKYDPARSQYERRKYVRDLRKKKLKEKAQKIAERRKLDKAKKGPPKRKREYDKIYEAHKPSAPSPTDLGRYPRANPRPKDYDPDLEFPRVPCTGNQQESPPPYNNREKWAPKWKIDFGDGGAYPEIDYQQYPLGMDEYDDDDDSDSDSDGSPSPPFKTPILDY</sequence>
<feature type="compositionally biased region" description="Basic and acidic residues" evidence="2">
    <location>
        <begin position="1494"/>
        <end position="1509"/>
    </location>
</feature>
<feature type="compositionally biased region" description="Pro residues" evidence="2">
    <location>
        <begin position="1284"/>
        <end position="1310"/>
    </location>
</feature>
<dbReference type="Gene3D" id="3.30.70.330">
    <property type="match status" value="1"/>
</dbReference>
<evidence type="ECO:0000313" key="4">
    <source>
        <dbReference type="EMBL" id="THX15769.1"/>
    </source>
</evidence>
<evidence type="ECO:0000256" key="2">
    <source>
        <dbReference type="SAM" id="MobiDB-lite"/>
    </source>
</evidence>
<organism evidence="4">
    <name type="scientific">Aureobasidium pullulans</name>
    <name type="common">Black yeast</name>
    <name type="synonym">Pullularia pullulans</name>
    <dbReference type="NCBI Taxonomy" id="5580"/>
    <lineage>
        <taxon>Eukaryota</taxon>
        <taxon>Fungi</taxon>
        <taxon>Dikarya</taxon>
        <taxon>Ascomycota</taxon>
        <taxon>Pezizomycotina</taxon>
        <taxon>Dothideomycetes</taxon>
        <taxon>Dothideomycetidae</taxon>
        <taxon>Dothideales</taxon>
        <taxon>Saccotheciaceae</taxon>
        <taxon>Aureobasidium</taxon>
    </lineage>
</organism>
<feature type="region of interest" description="Disordered" evidence="2">
    <location>
        <begin position="2142"/>
        <end position="2273"/>
    </location>
</feature>
<feature type="region of interest" description="Disordered" evidence="2">
    <location>
        <begin position="1258"/>
        <end position="1335"/>
    </location>
</feature>
<feature type="region of interest" description="Disordered" evidence="2">
    <location>
        <begin position="1118"/>
        <end position="1148"/>
    </location>
</feature>
<feature type="compositionally biased region" description="Basic and acidic residues" evidence="2">
    <location>
        <begin position="2215"/>
        <end position="2227"/>
    </location>
</feature>
<feature type="region of interest" description="Disordered" evidence="2">
    <location>
        <begin position="951"/>
        <end position="1026"/>
    </location>
</feature>
<feature type="compositionally biased region" description="Polar residues" evidence="2">
    <location>
        <begin position="636"/>
        <end position="651"/>
    </location>
</feature>
<feature type="compositionally biased region" description="Low complexity" evidence="2">
    <location>
        <begin position="395"/>
        <end position="407"/>
    </location>
</feature>